<protein>
    <submittedName>
        <fullName evidence="3">Putative terminase</fullName>
    </submittedName>
</protein>
<name>A0A6M3L887_9ZZZZ</name>
<dbReference type="PANTHER" id="PTHR39184">
    <property type="match status" value="1"/>
</dbReference>
<organism evidence="3">
    <name type="scientific">viral metagenome</name>
    <dbReference type="NCBI Taxonomy" id="1070528"/>
    <lineage>
        <taxon>unclassified sequences</taxon>
        <taxon>metagenomes</taxon>
        <taxon>organismal metagenomes</taxon>
    </lineage>
</organism>
<dbReference type="InterPro" id="IPR027417">
    <property type="entry name" value="P-loop_NTPase"/>
</dbReference>
<dbReference type="PANTHER" id="PTHR39184:SF1">
    <property type="entry name" value="PBSX PHAGE TERMINASE LARGE SUBUNIT"/>
    <property type="match status" value="1"/>
</dbReference>
<dbReference type="Gene3D" id="3.30.420.280">
    <property type="match status" value="1"/>
</dbReference>
<gene>
    <name evidence="3" type="ORF">MM415B03628_0009</name>
</gene>
<evidence type="ECO:0000313" key="3">
    <source>
        <dbReference type="EMBL" id="QJA90633.1"/>
    </source>
</evidence>
<dbReference type="EMBL" id="MT142926">
    <property type="protein sequence ID" value="QJA90633.1"/>
    <property type="molecule type" value="Genomic_DNA"/>
</dbReference>
<dbReference type="Gene3D" id="3.40.50.300">
    <property type="entry name" value="P-loop containing nucleotide triphosphate hydrolases"/>
    <property type="match status" value="1"/>
</dbReference>
<evidence type="ECO:0000256" key="1">
    <source>
        <dbReference type="SAM" id="MobiDB-lite"/>
    </source>
</evidence>
<reference evidence="3" key="1">
    <citation type="submission" date="2020-03" db="EMBL/GenBank/DDBJ databases">
        <title>The deep terrestrial virosphere.</title>
        <authorList>
            <person name="Holmfeldt K."/>
            <person name="Nilsson E."/>
            <person name="Simone D."/>
            <person name="Lopez-Fernandez M."/>
            <person name="Wu X."/>
            <person name="de Brujin I."/>
            <person name="Lundin D."/>
            <person name="Andersson A."/>
            <person name="Bertilsson S."/>
            <person name="Dopson M."/>
        </authorList>
    </citation>
    <scope>NUCLEOTIDE SEQUENCE</scope>
    <source>
        <strain evidence="3">MM415B03628</strain>
    </source>
</reference>
<dbReference type="InterPro" id="IPR035413">
    <property type="entry name" value="Terminase_L_C"/>
</dbReference>
<feature type="region of interest" description="Disordered" evidence="1">
    <location>
        <begin position="512"/>
        <end position="532"/>
    </location>
</feature>
<dbReference type="InterPro" id="IPR052380">
    <property type="entry name" value="Viral_DNA_packaging_terminase"/>
</dbReference>
<feature type="domain" description="Phage terminase large subunit C-terminal" evidence="2">
    <location>
        <begin position="157"/>
        <end position="296"/>
    </location>
</feature>
<proteinExistence type="predicted"/>
<dbReference type="Pfam" id="PF17288">
    <property type="entry name" value="Terminase_3C"/>
    <property type="match status" value="1"/>
</dbReference>
<sequence length="532" mass="60864">MGKRFRDKNWNKTNSTYTLGVSTIEFFSADVPSKLRGGRRDILFLNEANNINKEAFDELSVRTSKCTFIDYNPVGEFWAHELIGLPKTAYIHSTFMDAADLVDPAVIEDIVSRKDRDPNWWRIYGLGLTGKIKGLIHPDFEQIDMLPSGGREIYGLDFGYSQDPAALVKLNIIGDCLYAQELLYQTEMTNQKIAKYMELLGVRKHYDIIIADCAEPKSIAEIREFGFDIRPCAKGPDSVRVGIQKVNQYKQYWTKDSLNGIKEQRNYRWEENTDGKLTTKPIDDYSHLMDARRMAVFTMPEPKVIQRKVKKSAFSINFSNLSERSQLLLSIWTEKNLKTSVIGALWSSQNGHLYVQFELDFTAPIADDILSRATAKISEITNRQITSLKNFHIWGNEVFFDEWGGDLSTDFQRLGMHIRENEQYNEMGAVAMVSKMASAGTITIHDRCSALDDQLGLWRITGKPEEGFGYARALLSIVSTLYKSGKFVEKPKPLKEYSEVKQKAFKRIEDIKNKAGSEKPKNPEYGRHSWMI</sequence>
<evidence type="ECO:0000259" key="2">
    <source>
        <dbReference type="Pfam" id="PF17288"/>
    </source>
</evidence>
<accession>A0A6M3L887</accession>
<dbReference type="AlphaFoldDB" id="A0A6M3L887"/>